<keyword evidence="3" id="KW-1185">Reference proteome</keyword>
<protein>
    <submittedName>
        <fullName evidence="2">Uncharacterized protein</fullName>
    </submittedName>
</protein>
<proteinExistence type="predicted"/>
<comment type="caution">
    <text evidence="2">The sequence shown here is derived from an EMBL/GenBank/DDBJ whole genome shotgun (WGS) entry which is preliminary data.</text>
</comment>
<accession>A0AAD5TEA8</accession>
<dbReference type="EMBL" id="JADGJQ010000070">
    <property type="protein sequence ID" value="KAJ3173439.1"/>
    <property type="molecule type" value="Genomic_DNA"/>
</dbReference>
<organism evidence="2 3">
    <name type="scientific">Geranomyces variabilis</name>
    <dbReference type="NCBI Taxonomy" id="109894"/>
    <lineage>
        <taxon>Eukaryota</taxon>
        <taxon>Fungi</taxon>
        <taxon>Fungi incertae sedis</taxon>
        <taxon>Chytridiomycota</taxon>
        <taxon>Chytridiomycota incertae sedis</taxon>
        <taxon>Chytridiomycetes</taxon>
        <taxon>Spizellomycetales</taxon>
        <taxon>Powellomycetaceae</taxon>
        <taxon>Geranomyces</taxon>
    </lineage>
</organism>
<gene>
    <name evidence="2" type="ORF">HDU87_007600</name>
</gene>
<feature type="chain" id="PRO_5042076825" evidence="1">
    <location>
        <begin position="25"/>
        <end position="234"/>
    </location>
</feature>
<dbReference type="AlphaFoldDB" id="A0AAD5TEA8"/>
<name>A0AAD5TEA8_9FUNG</name>
<evidence type="ECO:0000313" key="2">
    <source>
        <dbReference type="EMBL" id="KAJ3173439.1"/>
    </source>
</evidence>
<dbReference type="Proteomes" id="UP001212152">
    <property type="component" value="Unassembled WGS sequence"/>
</dbReference>
<sequence>MTRTLLFILPILVLALFSTPTTLGLSHDANSNKNVKNNDGGVRLLPIDTISAHEQRLRNAPLASDAAAVERAWNAAVFDAKRKLTTEYKMVMGMLENARWIDPKKLDKNVNALMTALPASTASNGIAALKSAISALQRDFIAAVASQNISYTPTPAVPIMTFISATMYATMTAPSAVPAPATINVQEPQDTAAPSPSGAADAGASQDSAAVRATTVKVSVVGVMLAVGCAVLAL</sequence>
<reference evidence="2" key="1">
    <citation type="submission" date="2020-05" db="EMBL/GenBank/DDBJ databases">
        <title>Phylogenomic resolution of chytrid fungi.</title>
        <authorList>
            <person name="Stajich J.E."/>
            <person name="Amses K."/>
            <person name="Simmons R."/>
            <person name="Seto K."/>
            <person name="Myers J."/>
            <person name="Bonds A."/>
            <person name="Quandt C.A."/>
            <person name="Barry K."/>
            <person name="Liu P."/>
            <person name="Grigoriev I."/>
            <person name="Longcore J.E."/>
            <person name="James T.Y."/>
        </authorList>
    </citation>
    <scope>NUCLEOTIDE SEQUENCE</scope>
    <source>
        <strain evidence="2">JEL0379</strain>
    </source>
</reference>
<feature type="signal peptide" evidence="1">
    <location>
        <begin position="1"/>
        <end position="24"/>
    </location>
</feature>
<evidence type="ECO:0000313" key="3">
    <source>
        <dbReference type="Proteomes" id="UP001212152"/>
    </source>
</evidence>
<evidence type="ECO:0000256" key="1">
    <source>
        <dbReference type="SAM" id="SignalP"/>
    </source>
</evidence>
<keyword evidence="1" id="KW-0732">Signal</keyword>